<proteinExistence type="predicted"/>
<sequence>MEPPGLESYPGPRGQPSHFPSSPLRVRHVDSCMKLAYIWFISSILSTRATLAIGGEVSKLEPISTSTRPAQRVSGGSWISQSWKESVRVLKSRGQAYRTRNSCRIGEYRCFLSQVYAGLLWILSKYFGMHDQCHFCTICFDELFSGDQTRDTTGHLVLQFEVAYYFYGIGKPFETPSEMTSRSGFLPILRVSRRNQILEGSE</sequence>
<organism evidence="1 2">
    <name type="scientific">Orbilia oligospora</name>
    <name type="common">Nematode-trapping fungus</name>
    <name type="synonym">Arthrobotrys oligospora</name>
    <dbReference type="NCBI Taxonomy" id="2813651"/>
    <lineage>
        <taxon>Eukaryota</taxon>
        <taxon>Fungi</taxon>
        <taxon>Dikarya</taxon>
        <taxon>Ascomycota</taxon>
        <taxon>Pezizomycotina</taxon>
        <taxon>Orbiliomycetes</taxon>
        <taxon>Orbiliales</taxon>
        <taxon>Orbiliaceae</taxon>
        <taxon>Orbilia</taxon>
    </lineage>
</organism>
<dbReference type="EMBL" id="SOZJ01000002">
    <property type="protein sequence ID" value="TGJ71664.1"/>
    <property type="molecule type" value="Genomic_DNA"/>
</dbReference>
<protein>
    <submittedName>
        <fullName evidence="1">Uncharacterized protein</fullName>
    </submittedName>
</protein>
<comment type="caution">
    <text evidence="1">The sequence shown here is derived from an EMBL/GenBank/DDBJ whole genome shotgun (WGS) entry which is preliminary data.</text>
</comment>
<dbReference type="AlphaFoldDB" id="A0A7C8TYL1"/>
<accession>A0A7C8TYL1</accession>
<reference evidence="1 2" key="1">
    <citation type="submission" date="2019-03" db="EMBL/GenBank/DDBJ databases">
        <title>Nematode-trapping fungi genome.</title>
        <authorList>
            <person name="Vidal-Diez De Ulzurrun G."/>
        </authorList>
    </citation>
    <scope>NUCLEOTIDE SEQUENCE [LARGE SCALE GENOMIC DNA]</scope>
    <source>
        <strain evidence="1 2">TWF154</strain>
    </source>
</reference>
<name>A0A7C8TYL1_ORBOL</name>
<evidence type="ECO:0000313" key="1">
    <source>
        <dbReference type="EMBL" id="TGJ71664.1"/>
    </source>
</evidence>
<dbReference type="Proteomes" id="UP000297595">
    <property type="component" value="Unassembled WGS sequence"/>
</dbReference>
<evidence type="ECO:0000313" key="2">
    <source>
        <dbReference type="Proteomes" id="UP000297595"/>
    </source>
</evidence>
<gene>
    <name evidence="1" type="ORF">EYR41_003614</name>
</gene>